<feature type="region of interest" description="Disordered" evidence="2">
    <location>
        <begin position="1"/>
        <end position="24"/>
    </location>
</feature>
<dbReference type="InterPro" id="IPR050565">
    <property type="entry name" value="LYPA1-2/EST-like"/>
</dbReference>
<keyword evidence="5" id="KW-1185">Reference proteome</keyword>
<evidence type="ECO:0000256" key="1">
    <source>
        <dbReference type="ARBA" id="ARBA00006499"/>
    </source>
</evidence>
<reference evidence="4" key="1">
    <citation type="submission" date="2020-12" db="EMBL/GenBank/DDBJ databases">
        <title>Metabolic potential, ecology and presence of endohyphal bacteria is reflected in genomic diversity of Mucoromycotina.</title>
        <authorList>
            <person name="Muszewska A."/>
            <person name="Okrasinska A."/>
            <person name="Steczkiewicz K."/>
            <person name="Drgas O."/>
            <person name="Orlowska M."/>
            <person name="Perlinska-Lenart U."/>
            <person name="Aleksandrzak-Piekarczyk T."/>
            <person name="Szatraj K."/>
            <person name="Zielenkiewicz U."/>
            <person name="Pilsyk S."/>
            <person name="Malc E."/>
            <person name="Mieczkowski P."/>
            <person name="Kruszewska J.S."/>
            <person name="Biernat P."/>
            <person name="Pawlowska J."/>
        </authorList>
    </citation>
    <scope>NUCLEOTIDE SEQUENCE</scope>
    <source>
        <strain evidence="4">WA0000051536</strain>
    </source>
</reference>
<evidence type="ECO:0000259" key="3">
    <source>
        <dbReference type="Pfam" id="PF02230"/>
    </source>
</evidence>
<comment type="similarity">
    <text evidence="1">Belongs to the AB hydrolase superfamily. AB hydrolase 2 family.</text>
</comment>
<evidence type="ECO:0000313" key="5">
    <source>
        <dbReference type="Proteomes" id="UP000612746"/>
    </source>
</evidence>
<dbReference type="GO" id="GO:0005737">
    <property type="term" value="C:cytoplasm"/>
    <property type="evidence" value="ECO:0007669"/>
    <property type="project" value="TreeGrafter"/>
</dbReference>
<feature type="domain" description="Phospholipase/carboxylesterase/thioesterase" evidence="3">
    <location>
        <begin position="39"/>
        <end position="240"/>
    </location>
</feature>
<dbReference type="OrthoDB" id="437457at2759"/>
<dbReference type="Pfam" id="PF02230">
    <property type="entry name" value="Abhydrolase_2"/>
    <property type="match status" value="1"/>
</dbReference>
<protein>
    <recommendedName>
        <fullName evidence="3">Phospholipase/carboxylesterase/thioesterase domain-containing protein</fullName>
    </recommendedName>
</protein>
<dbReference type="PANTHER" id="PTHR10655">
    <property type="entry name" value="LYSOPHOSPHOLIPASE-RELATED"/>
    <property type="match status" value="1"/>
</dbReference>
<dbReference type="PANTHER" id="PTHR10655:SF67">
    <property type="entry name" value="PHOSPHOLIPASE_CARBOXYLESTERASE SUPERFAMILY (AFU_ORTHOLOGUE AFUA_5G09340)"/>
    <property type="match status" value="1"/>
</dbReference>
<accession>A0A8H7Q4S0</accession>
<evidence type="ECO:0000313" key="4">
    <source>
        <dbReference type="EMBL" id="KAG2186494.1"/>
    </source>
</evidence>
<comment type="caution">
    <text evidence="4">The sequence shown here is derived from an EMBL/GenBank/DDBJ whole genome shotgun (WGS) entry which is preliminary data.</text>
</comment>
<dbReference type="GO" id="GO:0008474">
    <property type="term" value="F:palmitoyl-(protein) hydrolase activity"/>
    <property type="evidence" value="ECO:0007669"/>
    <property type="project" value="TreeGrafter"/>
</dbReference>
<gene>
    <name evidence="4" type="ORF">INT44_002716</name>
</gene>
<dbReference type="InterPro" id="IPR003140">
    <property type="entry name" value="PLipase/COase/thioEstase"/>
</dbReference>
<dbReference type="Gene3D" id="3.40.50.1820">
    <property type="entry name" value="alpha/beta hydrolase"/>
    <property type="match status" value="1"/>
</dbReference>
<dbReference type="EMBL" id="JAEPRA010000004">
    <property type="protein sequence ID" value="KAG2186494.1"/>
    <property type="molecule type" value="Genomic_DNA"/>
</dbReference>
<organism evidence="4 5">
    <name type="scientific">Umbelopsis vinacea</name>
    <dbReference type="NCBI Taxonomy" id="44442"/>
    <lineage>
        <taxon>Eukaryota</taxon>
        <taxon>Fungi</taxon>
        <taxon>Fungi incertae sedis</taxon>
        <taxon>Mucoromycota</taxon>
        <taxon>Mucoromycotina</taxon>
        <taxon>Umbelopsidomycetes</taxon>
        <taxon>Umbelopsidales</taxon>
        <taxon>Umbelopsidaceae</taxon>
        <taxon>Umbelopsis</taxon>
    </lineage>
</organism>
<dbReference type="SUPFAM" id="SSF53474">
    <property type="entry name" value="alpha/beta-Hydrolases"/>
    <property type="match status" value="1"/>
</dbReference>
<evidence type="ECO:0000256" key="2">
    <source>
        <dbReference type="SAM" id="MobiDB-lite"/>
    </source>
</evidence>
<name>A0A8H7Q4S0_9FUNG</name>
<dbReference type="Proteomes" id="UP000612746">
    <property type="component" value="Unassembled WGS sequence"/>
</dbReference>
<dbReference type="InterPro" id="IPR029058">
    <property type="entry name" value="AB_hydrolase_fold"/>
</dbReference>
<dbReference type="GO" id="GO:0052689">
    <property type="term" value="F:carboxylic ester hydrolase activity"/>
    <property type="evidence" value="ECO:0007669"/>
    <property type="project" value="TreeGrafter"/>
</dbReference>
<proteinExistence type="inferred from homology"/>
<sequence length="270" mass="30150">MSQSHLNVSPVAASTTTKSPDKKKTELSFSFTPSADNVNLNILILLHGLGDTQEPYKKLGINLKLPQTATMAVQAPEPVPYMDDGYQWFPSFDLLTGEMLTPADPNRMKGLTRTRALLSKLIQHLIHDCQYQPSNIFFFGFSQGGTVALDQVLFGNQKNLGGVVSISGYLLEEQTHEKITGDKFKGNILVTQGDNDRTIGDKRAAEKKLEIIKKYCDASAKVSHFFVPGKDHSMPKSQLEWRAIHTFFSINLSRRNIELENMSDVYLVSK</sequence>
<dbReference type="AlphaFoldDB" id="A0A8H7Q4S0"/>